<gene>
    <name evidence="1" type="ORF">FVB9532_00868</name>
</gene>
<evidence type="ECO:0000313" key="2">
    <source>
        <dbReference type="Proteomes" id="UP000356253"/>
    </source>
</evidence>
<comment type="caution">
    <text evidence="1">The sequence shown here is derived from an EMBL/GenBank/DDBJ whole genome shotgun (WGS) entry which is preliminary data.</text>
</comment>
<dbReference type="Proteomes" id="UP000356253">
    <property type="component" value="Unassembled WGS sequence"/>
</dbReference>
<proteinExistence type="predicted"/>
<accession>A0AC61Y5D6</accession>
<sequence>MPWLKLFKVYVMKTNFYSHGKLLLTAEYLVLDGAKALAVPTKKGQFLKVDEAGKNQIFWKSVDCHGNTWFEQEYEMRAHQFLPKNRLPSQQENLVDKSLQNILSKLKALQPELFQHTGFSFTTELEFPKDWGLGSSSTLINNLATWANVSPYELLVETFGGSGYDLACAKHAHPILFQLQKETNPMVEEVEFSPNFQEELFFVHLNQKQNSREGILHYRKQDLAKKKDWIQEADKITTEILKAESISTFENLIERHETLLTRILGMPTVKQRLFSDYTRSLKSLGAWGGDFILATGNEAEKTYFKEKGYATILGFSEMVL</sequence>
<name>A0AC61Y5D6_9FLAO</name>
<organism evidence="1 2">
    <name type="scientific">Mesonia oceanica</name>
    <dbReference type="NCBI Taxonomy" id="2687242"/>
    <lineage>
        <taxon>Bacteria</taxon>
        <taxon>Pseudomonadati</taxon>
        <taxon>Bacteroidota</taxon>
        <taxon>Flavobacteriia</taxon>
        <taxon>Flavobacteriales</taxon>
        <taxon>Flavobacteriaceae</taxon>
        <taxon>Mesonia</taxon>
    </lineage>
</organism>
<keyword evidence="2" id="KW-1185">Reference proteome</keyword>
<reference evidence="1" key="1">
    <citation type="submission" date="2019-09" db="EMBL/GenBank/DDBJ databases">
        <authorList>
            <person name="Rodrigo-Torres L."/>
            <person name="Arahal R. D."/>
            <person name="Lucena T."/>
        </authorList>
    </citation>
    <scope>NUCLEOTIDE SEQUENCE</scope>
    <source>
        <strain evidence="1">ISS653</strain>
    </source>
</reference>
<dbReference type="EMBL" id="CABVMM010000003">
    <property type="protein sequence ID" value="VVU99612.1"/>
    <property type="molecule type" value="Genomic_DNA"/>
</dbReference>
<evidence type="ECO:0000313" key="1">
    <source>
        <dbReference type="EMBL" id="VVU99612.1"/>
    </source>
</evidence>
<protein>
    <submittedName>
        <fullName evidence="1">Uncharacterized protein</fullName>
    </submittedName>
</protein>